<evidence type="ECO:0000256" key="1">
    <source>
        <dbReference type="SAM" id="MobiDB-lite"/>
    </source>
</evidence>
<proteinExistence type="predicted"/>
<sequence length="104" mass="11956">MSLSWGFVRLGAHVEYAMKQNVSWIEEQQEEIQDSKYYETQPEEMEPVPVIPPEVKHHGGISKDVTRPHRKNLNLAGLEYCTNSRRSWGKKMVEVALGSMIPCI</sequence>
<organism evidence="2 3">
    <name type="scientific">Monilinia fructicola</name>
    <name type="common">Brown rot fungus</name>
    <name type="synonym">Ciboria fructicola</name>
    <dbReference type="NCBI Taxonomy" id="38448"/>
    <lineage>
        <taxon>Eukaryota</taxon>
        <taxon>Fungi</taxon>
        <taxon>Dikarya</taxon>
        <taxon>Ascomycota</taxon>
        <taxon>Pezizomycotina</taxon>
        <taxon>Leotiomycetes</taxon>
        <taxon>Helotiales</taxon>
        <taxon>Sclerotiniaceae</taxon>
        <taxon>Monilinia</taxon>
    </lineage>
</organism>
<dbReference type="EMBL" id="VICG01000004">
    <property type="protein sequence ID" value="KAA8573258.1"/>
    <property type="molecule type" value="Genomic_DNA"/>
</dbReference>
<comment type="caution">
    <text evidence="2">The sequence shown here is derived from an EMBL/GenBank/DDBJ whole genome shotgun (WGS) entry which is preliminary data.</text>
</comment>
<dbReference type="Proteomes" id="UP000322873">
    <property type="component" value="Unassembled WGS sequence"/>
</dbReference>
<dbReference type="AlphaFoldDB" id="A0A5M9JUR6"/>
<reference evidence="2 3" key="1">
    <citation type="submission" date="2019-06" db="EMBL/GenBank/DDBJ databases">
        <title>Genome Sequence of the Brown Rot Fungal Pathogen Monilinia fructicola.</title>
        <authorList>
            <person name="De Miccolis Angelini R.M."/>
            <person name="Landi L."/>
            <person name="Abate D."/>
            <person name="Pollastro S."/>
            <person name="Romanazzi G."/>
            <person name="Faretra F."/>
        </authorList>
    </citation>
    <scope>NUCLEOTIDE SEQUENCE [LARGE SCALE GENOMIC DNA]</scope>
    <source>
        <strain evidence="2 3">Mfrc123</strain>
    </source>
</reference>
<protein>
    <submittedName>
        <fullName evidence="2">Uncharacterized protein</fullName>
    </submittedName>
</protein>
<feature type="region of interest" description="Disordered" evidence="1">
    <location>
        <begin position="42"/>
        <end position="66"/>
    </location>
</feature>
<gene>
    <name evidence="2" type="ORF">EYC84_003750</name>
</gene>
<keyword evidence="3" id="KW-1185">Reference proteome</keyword>
<accession>A0A5M9JUR6</accession>
<evidence type="ECO:0000313" key="2">
    <source>
        <dbReference type="EMBL" id="KAA8573258.1"/>
    </source>
</evidence>
<evidence type="ECO:0000313" key="3">
    <source>
        <dbReference type="Proteomes" id="UP000322873"/>
    </source>
</evidence>
<name>A0A5M9JUR6_MONFR</name>